<comment type="similarity">
    <text evidence="1">Belongs to the thioesterase family.</text>
</comment>
<reference evidence="3" key="1">
    <citation type="submission" date="2015-07" db="EMBL/GenBank/DDBJ databases">
        <authorList>
            <person name="Noorani M."/>
        </authorList>
    </citation>
    <scope>NUCLEOTIDE SEQUENCE [LARGE SCALE GENOMIC DNA]</scope>
    <source>
        <strain evidence="3">NRRL ISP-5002</strain>
    </source>
</reference>
<dbReference type="Pfam" id="PF00975">
    <property type="entry name" value="Thioesterase"/>
    <property type="match status" value="1"/>
</dbReference>
<name>A0A0N0XV57_9ACTN</name>
<dbReference type="EMBL" id="LGKG01000148">
    <property type="protein sequence ID" value="KPC61355.1"/>
    <property type="molecule type" value="Genomic_DNA"/>
</dbReference>
<dbReference type="GO" id="GO:0016787">
    <property type="term" value="F:hydrolase activity"/>
    <property type="evidence" value="ECO:0007669"/>
    <property type="project" value="UniProtKB-KW"/>
</dbReference>
<evidence type="ECO:0000313" key="4">
    <source>
        <dbReference type="Proteomes" id="UP000037982"/>
    </source>
</evidence>
<dbReference type="Gene3D" id="3.40.50.1820">
    <property type="entry name" value="alpha/beta hydrolase"/>
    <property type="match status" value="1"/>
</dbReference>
<keyword evidence="4" id="KW-1185">Reference proteome</keyword>
<dbReference type="PANTHER" id="PTHR11487">
    <property type="entry name" value="THIOESTERASE"/>
    <property type="match status" value="1"/>
</dbReference>
<keyword evidence="3" id="KW-0378">Hydrolase</keyword>
<sequence>MTTSAAQQSDWLRRFHPTPQARMRLVCFPHAGGSASYYFPMSAALSPAVEVVSVQYPGRQDRRKEPCIDDIGELADRIDAELRAGQAGAGVPVAFFGHSMGAVLAFEVALRVEQRGGPGPVRVFASGRRAPSRFRPGAVHQQSDAVLIEEMRRLGGTDSRWLQNEELMAVVLPVLRSDYRAVERYRSGPDRVIDAPITVLTGDADPHTSAEEAQAWSGHTRGDFALSTFSGGHFFLEQHQAAVTGTVTEALGPLLER</sequence>
<dbReference type="SUPFAM" id="SSF53474">
    <property type="entry name" value="alpha/beta-Hydrolases"/>
    <property type="match status" value="1"/>
</dbReference>
<dbReference type="GO" id="GO:0008610">
    <property type="term" value="P:lipid biosynthetic process"/>
    <property type="evidence" value="ECO:0007669"/>
    <property type="project" value="TreeGrafter"/>
</dbReference>
<dbReference type="RefSeq" id="WP_053925673.1">
    <property type="nucleotide sequence ID" value="NZ_LGKG01000148.1"/>
</dbReference>
<dbReference type="AlphaFoldDB" id="A0A0N0XV57"/>
<gene>
    <name evidence="3" type="ORF">ADL29_24030</name>
</gene>
<dbReference type="Proteomes" id="UP000037982">
    <property type="component" value="Unassembled WGS sequence"/>
</dbReference>
<dbReference type="PATRIC" id="fig|66876.3.peg.5268"/>
<feature type="domain" description="Thioesterase" evidence="2">
    <location>
        <begin position="24"/>
        <end position="247"/>
    </location>
</feature>
<proteinExistence type="inferred from homology"/>
<dbReference type="InterPro" id="IPR001031">
    <property type="entry name" value="Thioesterase"/>
</dbReference>
<dbReference type="InterPro" id="IPR029058">
    <property type="entry name" value="AB_hydrolase_fold"/>
</dbReference>
<evidence type="ECO:0000259" key="2">
    <source>
        <dbReference type="Pfam" id="PF00975"/>
    </source>
</evidence>
<accession>A0A0N0XV57</accession>
<protein>
    <submittedName>
        <fullName evidence="3">Oleoyl-ACP hydrolase</fullName>
    </submittedName>
</protein>
<organism evidence="3 4">
    <name type="scientific">Streptomyces chattanoogensis</name>
    <dbReference type="NCBI Taxonomy" id="66876"/>
    <lineage>
        <taxon>Bacteria</taxon>
        <taxon>Bacillati</taxon>
        <taxon>Actinomycetota</taxon>
        <taxon>Actinomycetes</taxon>
        <taxon>Kitasatosporales</taxon>
        <taxon>Streptomycetaceae</taxon>
        <taxon>Streptomyces</taxon>
    </lineage>
</organism>
<dbReference type="PANTHER" id="PTHR11487:SF0">
    <property type="entry name" value="S-ACYL FATTY ACID SYNTHASE THIOESTERASE, MEDIUM CHAIN"/>
    <property type="match status" value="1"/>
</dbReference>
<evidence type="ECO:0000313" key="3">
    <source>
        <dbReference type="EMBL" id="KPC61355.1"/>
    </source>
</evidence>
<evidence type="ECO:0000256" key="1">
    <source>
        <dbReference type="ARBA" id="ARBA00007169"/>
    </source>
</evidence>
<dbReference type="InterPro" id="IPR012223">
    <property type="entry name" value="TEII"/>
</dbReference>
<comment type="caution">
    <text evidence="3">The sequence shown here is derived from an EMBL/GenBank/DDBJ whole genome shotgun (WGS) entry which is preliminary data.</text>
</comment>